<keyword evidence="1" id="KW-0812">Transmembrane</keyword>
<dbReference type="Proteomes" id="UP000655759">
    <property type="component" value="Unassembled WGS sequence"/>
</dbReference>
<evidence type="ECO:0000256" key="1">
    <source>
        <dbReference type="SAM" id="Phobius"/>
    </source>
</evidence>
<evidence type="ECO:0000313" key="2">
    <source>
        <dbReference type="EMBL" id="CAE6486335.1"/>
    </source>
</evidence>
<dbReference type="AlphaFoldDB" id="A0A812F0Q2"/>
<sequence length="176" mass="19253">MPSTYSILTMKIVPLFAIATVSIVGVLLGYGLLSSENAFAEKSTSMTEMCKEMMNKAPEDVIIRPTSGQLAQAGKESKITILVIDKKTNNPLDNAAVLVHITEGGPMDMMEKGGMMGMMSMMENMFEAENIGNGKYLVEFTPTKKGYYTMHTHAIPPDESMMAMMNNHMDIGIIAK</sequence>
<protein>
    <recommendedName>
        <fullName evidence="4">YtkA-like domain-containing protein</fullName>
    </recommendedName>
</protein>
<accession>A0A812F0Q2</accession>
<evidence type="ECO:0000313" key="3">
    <source>
        <dbReference type="Proteomes" id="UP000655759"/>
    </source>
</evidence>
<comment type="caution">
    <text evidence="2">The sequence shown here is derived from an EMBL/GenBank/DDBJ whole genome shotgun (WGS) entry which is preliminary data.</text>
</comment>
<dbReference type="EMBL" id="CAJNAQ010000002">
    <property type="protein sequence ID" value="CAE6486335.1"/>
    <property type="molecule type" value="Genomic_DNA"/>
</dbReference>
<dbReference type="InterPro" id="IPR013783">
    <property type="entry name" value="Ig-like_fold"/>
</dbReference>
<proteinExistence type="predicted"/>
<name>A0A812F0Q2_9ARCH</name>
<keyword evidence="1" id="KW-0472">Membrane</keyword>
<organism evidence="2 3">
    <name type="scientific">Candidatus Nitrosotenuis uzonensis</name>
    <dbReference type="NCBI Taxonomy" id="1407055"/>
    <lineage>
        <taxon>Archaea</taxon>
        <taxon>Nitrososphaerota</taxon>
        <taxon>Candidatus Nitrosotenuis</taxon>
    </lineage>
</organism>
<gene>
    <name evidence="2" type="ORF">NUZ5A_20125</name>
</gene>
<feature type="transmembrane region" description="Helical" evidence="1">
    <location>
        <begin position="12"/>
        <end position="33"/>
    </location>
</feature>
<reference evidence="2" key="1">
    <citation type="submission" date="2021-02" db="EMBL/GenBank/DDBJ databases">
        <authorList>
            <person name="Han P."/>
        </authorList>
    </citation>
    <scope>NUCLEOTIDE SEQUENCE</scope>
    <source>
        <strain evidence="2">Candidatus Nitrosotenuis uzonensis 5A</strain>
    </source>
</reference>
<evidence type="ECO:0008006" key="4">
    <source>
        <dbReference type="Google" id="ProtNLM"/>
    </source>
</evidence>
<dbReference type="Gene3D" id="2.60.40.10">
    <property type="entry name" value="Immunoglobulins"/>
    <property type="match status" value="1"/>
</dbReference>
<keyword evidence="1" id="KW-1133">Transmembrane helix</keyword>